<proteinExistence type="predicted"/>
<dbReference type="Proteomes" id="UP000002945">
    <property type="component" value="Unassembled WGS sequence"/>
</dbReference>
<dbReference type="STRING" id="391587.KAOT1_17128"/>
<protein>
    <submittedName>
        <fullName evidence="1">Uncharacterized protein</fullName>
    </submittedName>
</protein>
<keyword evidence="2" id="KW-1185">Reference proteome</keyword>
<accession>A9DSA5</accession>
<dbReference type="EMBL" id="ABIB01000003">
    <property type="protein sequence ID" value="EDP96907.1"/>
    <property type="molecule type" value="Genomic_DNA"/>
</dbReference>
<sequence length="27" mass="3143">MKHIFDGKAQNDDDAKKYLQASFEIET</sequence>
<gene>
    <name evidence="1" type="ORF">KAOT1_17128</name>
</gene>
<name>A9DSA5_9FLAO</name>
<dbReference type="AlphaFoldDB" id="A9DSA5"/>
<evidence type="ECO:0000313" key="2">
    <source>
        <dbReference type="Proteomes" id="UP000002945"/>
    </source>
</evidence>
<comment type="caution">
    <text evidence="1">The sequence shown here is derived from an EMBL/GenBank/DDBJ whole genome shotgun (WGS) entry which is preliminary data.</text>
</comment>
<evidence type="ECO:0000313" key="1">
    <source>
        <dbReference type="EMBL" id="EDP96907.1"/>
    </source>
</evidence>
<organism evidence="1 2">
    <name type="scientific">Kordia algicida OT-1</name>
    <dbReference type="NCBI Taxonomy" id="391587"/>
    <lineage>
        <taxon>Bacteria</taxon>
        <taxon>Pseudomonadati</taxon>
        <taxon>Bacteroidota</taxon>
        <taxon>Flavobacteriia</taxon>
        <taxon>Flavobacteriales</taxon>
        <taxon>Flavobacteriaceae</taxon>
        <taxon>Kordia</taxon>
    </lineage>
</organism>
<dbReference type="HOGENOM" id="CLU_3414754_0_0_10"/>
<reference evidence="1 2" key="1">
    <citation type="journal article" date="2011" name="J. Bacteriol.">
        <title>Genome sequence of the algicidal bacterium Kordia algicida OT-1.</title>
        <authorList>
            <person name="Lee H.S."/>
            <person name="Kang S.G."/>
            <person name="Kwon K.K."/>
            <person name="Lee J.H."/>
            <person name="Kim S.J."/>
        </authorList>
    </citation>
    <scope>NUCLEOTIDE SEQUENCE [LARGE SCALE GENOMIC DNA]</scope>
    <source>
        <strain evidence="1 2">OT-1</strain>
    </source>
</reference>